<organism evidence="1 2">
    <name type="scientific">[Brevibacterium] flavum</name>
    <dbReference type="NCBI Taxonomy" id="92706"/>
    <lineage>
        <taxon>Bacteria</taxon>
        <taxon>Bacillati</taxon>
        <taxon>Actinomycetota</taxon>
        <taxon>Actinomycetes</taxon>
        <taxon>Mycobacteriales</taxon>
        <taxon>Corynebacteriaceae</taxon>
        <taxon>Corynebacterium</taxon>
    </lineage>
</organism>
<proteinExistence type="predicted"/>
<dbReference type="EMBL" id="CP011309">
    <property type="protein sequence ID" value="AKF28198.1"/>
    <property type="molecule type" value="Genomic_DNA"/>
</dbReference>
<name>A0A0F6WRD7_9CORY</name>
<reference evidence="1 2" key="1">
    <citation type="submission" date="2015-04" db="EMBL/GenBank/DDBJ databases">
        <title>Complete Genome Sequence of Brevibacterium flavum ATCC 15168.</title>
        <authorList>
            <person name="Ahn J."/>
            <person name="Park G."/>
            <person name="Jeon W."/>
            <person name="Jang Y."/>
            <person name="Jang M."/>
            <person name="Lee H."/>
            <person name="Lee H."/>
        </authorList>
    </citation>
    <scope>NUCLEOTIDE SEQUENCE [LARGE SCALE GENOMIC DNA]</scope>
    <source>
        <strain evidence="1 2">ATCC 15168</strain>
    </source>
</reference>
<evidence type="ECO:0000313" key="2">
    <source>
        <dbReference type="Proteomes" id="UP000034037"/>
    </source>
</evidence>
<dbReference type="AlphaFoldDB" id="A0A0F6WRD7"/>
<protein>
    <submittedName>
        <fullName evidence="1">Uncharacterized protein</fullName>
    </submittedName>
</protein>
<dbReference type="PATRIC" id="fig|92706.3.peg.2493"/>
<evidence type="ECO:0000313" key="1">
    <source>
        <dbReference type="EMBL" id="AKF28198.1"/>
    </source>
</evidence>
<accession>A0A0F6WRD7</accession>
<dbReference type="HOGENOM" id="CLU_2272034_0_0_11"/>
<gene>
    <name evidence="1" type="ORF">YH66_11910</name>
</gene>
<dbReference type="RefSeq" id="WP_003859177.1">
    <property type="nucleotide sequence ID" value="NZ_CP011309.1"/>
</dbReference>
<dbReference type="Proteomes" id="UP000034037">
    <property type="component" value="Chromosome"/>
</dbReference>
<keyword evidence="2" id="KW-1185">Reference proteome</keyword>
<sequence length="102" mass="12170">MDNEFEKKHLAITNTNSDGMEYIVSRVVVKPFTMTFIPRDMMIEYATRGTYVRFRRTLKIRMDRFERLCRAIADTHETIDLNTLMDLARPHNEVLTLTERKE</sequence>